<name>A0A9D6V565_9BACT</name>
<feature type="domain" description="ChsH2 rubredoxin-like zinc ribbon" evidence="2">
    <location>
        <begin position="35"/>
        <end position="65"/>
    </location>
</feature>
<proteinExistence type="predicted"/>
<dbReference type="AlphaFoldDB" id="A0A9D6V565"/>
<dbReference type="PANTHER" id="PTHR34075:SF4">
    <property type="entry name" value="DUF35 DOMAIN-CONTAINING PROTEIN"/>
    <property type="match status" value="1"/>
</dbReference>
<dbReference type="Gene3D" id="6.10.30.10">
    <property type="match status" value="1"/>
</dbReference>
<comment type="caution">
    <text evidence="3">The sequence shown here is derived from an EMBL/GenBank/DDBJ whole genome shotgun (WGS) entry which is preliminary data.</text>
</comment>
<dbReference type="SUPFAM" id="SSF50249">
    <property type="entry name" value="Nucleic acid-binding proteins"/>
    <property type="match status" value="1"/>
</dbReference>
<evidence type="ECO:0000259" key="2">
    <source>
        <dbReference type="Pfam" id="PF12172"/>
    </source>
</evidence>
<accession>A0A9D6V565</accession>
<dbReference type="InterPro" id="IPR012340">
    <property type="entry name" value="NA-bd_OB-fold"/>
</dbReference>
<protein>
    <submittedName>
        <fullName evidence="3">Zn-ribbon domain-containing OB-fold protein</fullName>
    </submittedName>
</protein>
<reference evidence="3" key="1">
    <citation type="submission" date="2020-07" db="EMBL/GenBank/DDBJ databases">
        <title>Huge and variable diversity of episymbiotic CPR bacteria and DPANN archaea in groundwater ecosystems.</title>
        <authorList>
            <person name="He C.Y."/>
            <person name="Keren R."/>
            <person name="Whittaker M."/>
            <person name="Farag I.F."/>
            <person name="Doudna J."/>
            <person name="Cate J.H.D."/>
            <person name="Banfield J.F."/>
        </authorList>
    </citation>
    <scope>NUCLEOTIDE SEQUENCE</scope>
    <source>
        <strain evidence="3">NC_groundwater_1664_Pr3_B-0.1um_52_9</strain>
    </source>
</reference>
<dbReference type="Pfam" id="PF12172">
    <property type="entry name" value="zf-ChsH2"/>
    <property type="match status" value="1"/>
</dbReference>
<dbReference type="EMBL" id="JACRDE010000210">
    <property type="protein sequence ID" value="MBI5249352.1"/>
    <property type="molecule type" value="Genomic_DNA"/>
</dbReference>
<evidence type="ECO:0000259" key="1">
    <source>
        <dbReference type="Pfam" id="PF01796"/>
    </source>
</evidence>
<evidence type="ECO:0000313" key="3">
    <source>
        <dbReference type="EMBL" id="MBI5249352.1"/>
    </source>
</evidence>
<organism evidence="3 4">
    <name type="scientific">Desulfomonile tiedjei</name>
    <dbReference type="NCBI Taxonomy" id="2358"/>
    <lineage>
        <taxon>Bacteria</taxon>
        <taxon>Pseudomonadati</taxon>
        <taxon>Thermodesulfobacteriota</taxon>
        <taxon>Desulfomonilia</taxon>
        <taxon>Desulfomonilales</taxon>
        <taxon>Desulfomonilaceae</taxon>
        <taxon>Desulfomonile</taxon>
    </lineage>
</organism>
<dbReference type="InterPro" id="IPR022002">
    <property type="entry name" value="ChsH2_Znr"/>
</dbReference>
<gene>
    <name evidence="3" type="ORF">HY912_07650</name>
</gene>
<feature type="domain" description="ChsH2 C-terminal OB-fold" evidence="1">
    <location>
        <begin position="77"/>
        <end position="140"/>
    </location>
</feature>
<dbReference type="Pfam" id="PF01796">
    <property type="entry name" value="OB_ChsH2_C"/>
    <property type="match status" value="1"/>
</dbReference>
<evidence type="ECO:0000313" key="4">
    <source>
        <dbReference type="Proteomes" id="UP000807825"/>
    </source>
</evidence>
<dbReference type="InterPro" id="IPR052513">
    <property type="entry name" value="Thioester_dehydratase-like"/>
</dbReference>
<dbReference type="InterPro" id="IPR002878">
    <property type="entry name" value="ChsH2_C"/>
</dbReference>
<sequence>MTTERDYGQLLTLTFSTPMPYEWSIGKYGSLFFHEIRAHQRFIGIRCPQCGKVYVPPRRLCAPCFMELDELVILANLGTIMAFSVVNYPFPDPATGEQRPIPYTYGYIKIEGSDNIFSHIINETNVERIAVGMKVAAVFRDREEMQGNIQDIKYFEIME</sequence>
<dbReference type="PANTHER" id="PTHR34075">
    <property type="entry name" value="BLR3430 PROTEIN"/>
    <property type="match status" value="1"/>
</dbReference>
<dbReference type="Proteomes" id="UP000807825">
    <property type="component" value="Unassembled WGS sequence"/>
</dbReference>